<dbReference type="GO" id="GO:0016020">
    <property type="term" value="C:membrane"/>
    <property type="evidence" value="ECO:0007669"/>
    <property type="project" value="UniProtKB-SubCell"/>
</dbReference>
<comment type="caution">
    <text evidence="7">The sequence shown here is derived from an EMBL/GenBank/DDBJ whole genome shotgun (WGS) entry which is preliminary data.</text>
</comment>
<sequence length="467" mass="50980">MEEEEPLLHGGEVAAREVFVDELKKVSYIAAPMVVVTVSQILPRVVSMMMVGHLGELALSGVAVATSLANVTGLSPLCGMASALETICGQAFGAQQYEKLGLYSNASIVCLLLVCLPLSLLWIFMEKLLIFIGQDPSISHEAGHYAIWLIPALFGYAILQALIRYLQTQSLIVPMVWSSIAALFFHIPVCWALVFKANVGTAGAALSIGLCYWFNVILLLLYVNYSSTCKRTRAPFDKNILSGMREFSSFAVPSAVMVCLEWWSFEIMVLLSGLLPNPQLETSVLSLCLMIASLHYFIPYSVGAAASTRVSNELGAGRPERARASVYAAGFLSIAEAIVACTFLLSLSNIVGYAFSNEKEVVDYLRELIPFICLLLAMDCIQAVLSGVARGCGWQHLGAYVNLGAYYLVGLPAAVTLGFVFHWRGKGLWLGLNMGSIVQSTLLCLVTCSTNWRDRHQWLDNEFSRAQ</sequence>
<proteinExistence type="inferred from homology"/>
<protein>
    <recommendedName>
        <fullName evidence="6">Protein DETOXIFICATION</fullName>
    </recommendedName>
    <alternativeName>
        <fullName evidence="6">Multidrug and toxic compound extrusion protein</fullName>
    </alternativeName>
</protein>
<evidence type="ECO:0000256" key="3">
    <source>
        <dbReference type="ARBA" id="ARBA00022692"/>
    </source>
</evidence>
<keyword evidence="5 6" id="KW-0472">Membrane</keyword>
<reference evidence="7 8" key="1">
    <citation type="submission" date="2024-06" db="EMBL/GenBank/DDBJ databases">
        <title>A chromosome level genome sequence of Diviner's sage (Salvia divinorum).</title>
        <authorList>
            <person name="Ford S.A."/>
            <person name="Ro D.-K."/>
            <person name="Ness R.W."/>
            <person name="Phillips M.A."/>
        </authorList>
    </citation>
    <scope>NUCLEOTIDE SEQUENCE [LARGE SCALE GENOMIC DNA]</scope>
    <source>
        <strain evidence="7">SAF-2024a</strain>
        <tissue evidence="7">Leaf</tissue>
    </source>
</reference>
<comment type="subcellular location">
    <subcellularLocation>
        <location evidence="1">Membrane</location>
        <topology evidence="1">Multi-pass membrane protein</topology>
    </subcellularLocation>
</comment>
<dbReference type="Pfam" id="PF01554">
    <property type="entry name" value="MatE"/>
    <property type="match status" value="2"/>
</dbReference>
<dbReference type="Proteomes" id="UP001567538">
    <property type="component" value="Unassembled WGS sequence"/>
</dbReference>
<gene>
    <name evidence="7" type="ORF">AAHA92_29524</name>
</gene>
<dbReference type="AlphaFoldDB" id="A0ABD1FZ60"/>
<feature type="transmembrane region" description="Helical" evidence="6">
    <location>
        <begin position="175"/>
        <end position="195"/>
    </location>
</feature>
<dbReference type="PANTHER" id="PTHR11206">
    <property type="entry name" value="MULTIDRUG RESISTANCE PROTEIN"/>
    <property type="match status" value="1"/>
</dbReference>
<evidence type="ECO:0000313" key="8">
    <source>
        <dbReference type="Proteomes" id="UP001567538"/>
    </source>
</evidence>
<evidence type="ECO:0000256" key="2">
    <source>
        <dbReference type="ARBA" id="ARBA00010199"/>
    </source>
</evidence>
<feature type="transmembrane region" description="Helical" evidence="6">
    <location>
        <begin position="246"/>
        <end position="264"/>
    </location>
</feature>
<feature type="transmembrane region" description="Helical" evidence="6">
    <location>
        <begin position="427"/>
        <end position="448"/>
    </location>
</feature>
<keyword evidence="8" id="KW-1185">Reference proteome</keyword>
<accession>A0ABD1FZ60</accession>
<name>A0ABD1FZ60_SALDI</name>
<comment type="similarity">
    <text evidence="2 6">Belongs to the multi antimicrobial extrusion (MATE) (TC 2.A.66.1) family.</text>
</comment>
<keyword evidence="4 6" id="KW-1133">Transmembrane helix</keyword>
<evidence type="ECO:0000313" key="7">
    <source>
        <dbReference type="EMBL" id="KAL1536957.1"/>
    </source>
</evidence>
<dbReference type="InterPro" id="IPR045069">
    <property type="entry name" value="MATE_euk"/>
</dbReference>
<dbReference type="EMBL" id="JBEAFC010000011">
    <property type="protein sequence ID" value="KAL1536957.1"/>
    <property type="molecule type" value="Genomic_DNA"/>
</dbReference>
<evidence type="ECO:0000256" key="6">
    <source>
        <dbReference type="RuleBase" id="RU004914"/>
    </source>
</evidence>
<feature type="transmembrane region" description="Helical" evidence="6">
    <location>
        <begin position="284"/>
        <end position="306"/>
    </location>
</feature>
<feature type="transmembrane region" description="Helical" evidence="6">
    <location>
        <begin position="326"/>
        <end position="348"/>
    </location>
</feature>
<evidence type="ECO:0000256" key="1">
    <source>
        <dbReference type="ARBA" id="ARBA00004141"/>
    </source>
</evidence>
<feature type="transmembrane region" description="Helical" evidence="6">
    <location>
        <begin position="201"/>
        <end position="225"/>
    </location>
</feature>
<evidence type="ECO:0000256" key="4">
    <source>
        <dbReference type="ARBA" id="ARBA00022989"/>
    </source>
</evidence>
<feature type="transmembrane region" description="Helical" evidence="6">
    <location>
        <begin position="145"/>
        <end position="163"/>
    </location>
</feature>
<dbReference type="NCBIfam" id="TIGR00797">
    <property type="entry name" value="matE"/>
    <property type="match status" value="1"/>
</dbReference>
<feature type="transmembrane region" description="Helical" evidence="6">
    <location>
        <begin position="368"/>
        <end position="388"/>
    </location>
</feature>
<evidence type="ECO:0000256" key="5">
    <source>
        <dbReference type="ARBA" id="ARBA00023136"/>
    </source>
</evidence>
<dbReference type="InterPro" id="IPR002528">
    <property type="entry name" value="MATE_fam"/>
</dbReference>
<feature type="transmembrane region" description="Helical" evidence="6">
    <location>
        <begin position="102"/>
        <end position="125"/>
    </location>
</feature>
<keyword evidence="3 6" id="KW-0812">Transmembrane</keyword>
<dbReference type="CDD" id="cd13132">
    <property type="entry name" value="MATE_eukaryotic"/>
    <property type="match status" value="1"/>
</dbReference>
<feature type="transmembrane region" description="Helical" evidence="6">
    <location>
        <begin position="400"/>
        <end position="421"/>
    </location>
</feature>
<organism evidence="7 8">
    <name type="scientific">Salvia divinorum</name>
    <name type="common">Maria pastora</name>
    <name type="synonym">Diviner's sage</name>
    <dbReference type="NCBI Taxonomy" id="28513"/>
    <lineage>
        <taxon>Eukaryota</taxon>
        <taxon>Viridiplantae</taxon>
        <taxon>Streptophyta</taxon>
        <taxon>Embryophyta</taxon>
        <taxon>Tracheophyta</taxon>
        <taxon>Spermatophyta</taxon>
        <taxon>Magnoliopsida</taxon>
        <taxon>eudicotyledons</taxon>
        <taxon>Gunneridae</taxon>
        <taxon>Pentapetalae</taxon>
        <taxon>asterids</taxon>
        <taxon>lamiids</taxon>
        <taxon>Lamiales</taxon>
        <taxon>Lamiaceae</taxon>
        <taxon>Nepetoideae</taxon>
        <taxon>Mentheae</taxon>
        <taxon>Salviinae</taxon>
        <taxon>Salvia</taxon>
        <taxon>Salvia subgen. Calosphace</taxon>
    </lineage>
</organism>